<comment type="caution">
    <text evidence="1">The sequence shown here is derived from an EMBL/GenBank/DDBJ whole genome shotgun (WGS) entry which is preliminary data.</text>
</comment>
<evidence type="ECO:0000313" key="2">
    <source>
        <dbReference type="Proteomes" id="UP001371391"/>
    </source>
</evidence>
<gene>
    <name evidence="1" type="ORF">V6257_11290</name>
</gene>
<reference evidence="1 2" key="1">
    <citation type="submission" date="2024-02" db="EMBL/GenBank/DDBJ databases">
        <title>Bacteria isolated from the canopy kelp, Nereocystis luetkeana.</title>
        <authorList>
            <person name="Pfister C.A."/>
            <person name="Younker I.T."/>
            <person name="Light S.H."/>
        </authorList>
    </citation>
    <scope>NUCLEOTIDE SEQUENCE [LARGE SCALE GENOMIC DNA]</scope>
    <source>
        <strain evidence="1 2">TI.1.03</strain>
    </source>
</reference>
<accession>A0ABU9H1D6</accession>
<dbReference type="RefSeq" id="WP_006794791.1">
    <property type="nucleotide sequence ID" value="NZ_JBAKAW010000010.1"/>
</dbReference>
<sequence>MDLYYVNNNSQTTGEHEVHKNGCNFMPSNKAELGMHSTCSSAVQKAKNIYPNVDGCKFCIPNCHTR</sequence>
<name>A0ABU9H1D6_9GAMM</name>
<proteinExistence type="predicted"/>
<dbReference type="Proteomes" id="UP001371391">
    <property type="component" value="Unassembled WGS sequence"/>
</dbReference>
<protein>
    <submittedName>
        <fullName evidence="1">Uncharacterized protein</fullName>
    </submittedName>
</protein>
<evidence type="ECO:0000313" key="1">
    <source>
        <dbReference type="EMBL" id="MEL0655618.1"/>
    </source>
</evidence>
<organism evidence="1 2">
    <name type="scientific">Pseudoalteromonas issachenkonii</name>
    <dbReference type="NCBI Taxonomy" id="152297"/>
    <lineage>
        <taxon>Bacteria</taxon>
        <taxon>Pseudomonadati</taxon>
        <taxon>Pseudomonadota</taxon>
        <taxon>Gammaproteobacteria</taxon>
        <taxon>Alteromonadales</taxon>
        <taxon>Pseudoalteromonadaceae</taxon>
        <taxon>Pseudoalteromonas</taxon>
    </lineage>
</organism>
<keyword evidence="2" id="KW-1185">Reference proteome</keyword>
<dbReference type="EMBL" id="JBAKAW010000010">
    <property type="protein sequence ID" value="MEL0655618.1"/>
    <property type="molecule type" value="Genomic_DNA"/>
</dbReference>